<dbReference type="SUPFAM" id="SSF103473">
    <property type="entry name" value="MFS general substrate transporter"/>
    <property type="match status" value="1"/>
</dbReference>
<dbReference type="InterPro" id="IPR050327">
    <property type="entry name" value="Proton-linked_MCT"/>
</dbReference>
<gene>
    <name evidence="2" type="ORF">NA57DRAFT_64115</name>
</gene>
<reference evidence="2" key="1">
    <citation type="journal article" date="2020" name="Stud. Mycol.">
        <title>101 Dothideomycetes genomes: a test case for predicting lifestyles and emergence of pathogens.</title>
        <authorList>
            <person name="Haridas S."/>
            <person name="Albert R."/>
            <person name="Binder M."/>
            <person name="Bloem J."/>
            <person name="Labutti K."/>
            <person name="Salamov A."/>
            <person name="Andreopoulos B."/>
            <person name="Baker S."/>
            <person name="Barry K."/>
            <person name="Bills G."/>
            <person name="Bluhm B."/>
            <person name="Cannon C."/>
            <person name="Castanera R."/>
            <person name="Culley D."/>
            <person name="Daum C."/>
            <person name="Ezra D."/>
            <person name="Gonzalez J."/>
            <person name="Henrissat B."/>
            <person name="Kuo A."/>
            <person name="Liang C."/>
            <person name="Lipzen A."/>
            <person name="Lutzoni F."/>
            <person name="Magnuson J."/>
            <person name="Mondo S."/>
            <person name="Nolan M."/>
            <person name="Ohm R."/>
            <person name="Pangilinan J."/>
            <person name="Park H.-J."/>
            <person name="Ramirez L."/>
            <person name="Alfaro M."/>
            <person name="Sun H."/>
            <person name="Tritt A."/>
            <person name="Yoshinaga Y."/>
            <person name="Zwiers L.-H."/>
            <person name="Turgeon B."/>
            <person name="Goodwin S."/>
            <person name="Spatafora J."/>
            <person name="Crous P."/>
            <person name="Grigoriev I."/>
        </authorList>
    </citation>
    <scope>NUCLEOTIDE SEQUENCE</scope>
    <source>
        <strain evidence="2">CBS 133067</strain>
    </source>
</reference>
<keyword evidence="3" id="KW-1185">Reference proteome</keyword>
<dbReference type="PANTHER" id="PTHR11360:SF315">
    <property type="entry name" value="TRANSPORTER MCH2-RELATED"/>
    <property type="match status" value="1"/>
</dbReference>
<proteinExistence type="predicted"/>
<feature type="transmembrane region" description="Helical" evidence="1">
    <location>
        <begin position="141"/>
        <end position="160"/>
    </location>
</feature>
<feature type="transmembrane region" description="Helical" evidence="1">
    <location>
        <begin position="215"/>
        <end position="236"/>
    </location>
</feature>
<evidence type="ECO:0000256" key="1">
    <source>
        <dbReference type="SAM" id="Phobius"/>
    </source>
</evidence>
<feature type="transmembrane region" description="Helical" evidence="1">
    <location>
        <begin position="16"/>
        <end position="35"/>
    </location>
</feature>
<feature type="transmembrane region" description="Helical" evidence="1">
    <location>
        <begin position="311"/>
        <end position="329"/>
    </location>
</feature>
<dbReference type="AlphaFoldDB" id="A0A9P4IHP2"/>
<feature type="transmembrane region" description="Helical" evidence="1">
    <location>
        <begin position="279"/>
        <end position="299"/>
    </location>
</feature>
<accession>A0A9P4IHP2</accession>
<keyword evidence="1" id="KW-0472">Membrane</keyword>
<dbReference type="Proteomes" id="UP000799772">
    <property type="component" value="Unassembled WGS sequence"/>
</dbReference>
<evidence type="ECO:0000313" key="3">
    <source>
        <dbReference type="Proteomes" id="UP000799772"/>
    </source>
</evidence>
<name>A0A9P4IHP2_9PEZI</name>
<organism evidence="2 3">
    <name type="scientific">Rhizodiscina lignyota</name>
    <dbReference type="NCBI Taxonomy" id="1504668"/>
    <lineage>
        <taxon>Eukaryota</taxon>
        <taxon>Fungi</taxon>
        <taxon>Dikarya</taxon>
        <taxon>Ascomycota</taxon>
        <taxon>Pezizomycotina</taxon>
        <taxon>Dothideomycetes</taxon>
        <taxon>Pleosporomycetidae</taxon>
        <taxon>Aulographales</taxon>
        <taxon>Rhizodiscinaceae</taxon>
        <taxon>Rhizodiscina</taxon>
    </lineage>
</organism>
<comment type="caution">
    <text evidence="2">The sequence shown here is derived from an EMBL/GenBank/DDBJ whole genome shotgun (WGS) entry which is preliminary data.</text>
</comment>
<keyword evidence="1" id="KW-1133">Transmembrane helix</keyword>
<evidence type="ECO:0000313" key="2">
    <source>
        <dbReference type="EMBL" id="KAF2101234.1"/>
    </source>
</evidence>
<dbReference type="EMBL" id="ML978123">
    <property type="protein sequence ID" value="KAF2101234.1"/>
    <property type="molecule type" value="Genomic_DNA"/>
</dbReference>
<dbReference type="OrthoDB" id="2213137at2759"/>
<keyword evidence="1" id="KW-0812">Transmembrane</keyword>
<feature type="transmembrane region" description="Helical" evidence="1">
    <location>
        <begin position="47"/>
        <end position="69"/>
    </location>
</feature>
<dbReference type="PANTHER" id="PTHR11360">
    <property type="entry name" value="MONOCARBOXYLATE TRANSPORTER"/>
    <property type="match status" value="1"/>
</dbReference>
<feature type="transmembrane region" description="Helical" evidence="1">
    <location>
        <begin position="242"/>
        <end position="267"/>
    </location>
</feature>
<dbReference type="InterPro" id="IPR036259">
    <property type="entry name" value="MFS_trans_sf"/>
</dbReference>
<feature type="transmembrane region" description="Helical" evidence="1">
    <location>
        <begin position="167"/>
        <end position="185"/>
    </location>
</feature>
<protein>
    <submittedName>
        <fullName evidence="2">MFS general substrate transporter</fullName>
    </submittedName>
</protein>
<sequence length="339" mass="36645">MNLADRNDDQAHREGGYGWLCAVCSFLINMHAWCINSCFSGATALQFSFVDGLSFSMSMFVSPLATIAVGKSEFHTSLSVDTFVQTLAFVLASFTRRYWELLLSQGIYFGVGKWFTTRRSLANGLADAGSGLGGLHMSAAWTLRILGIISGAVNLVSTLLIRDRSELGYVVLLYSLPNFAAFESMTAQRGFLTGALVCLGTRVGRCLVGYFSDKFATMTVTCTSALLTGLWALVIWPFGKSFGALVLFALFGGLTAGTYWATAAPLCAKVVGIRELNSALSISFFNLVLPPTFSEAIALEIAANTGNYLRTQPFTGLSYVVSALCLWFVKAWKIGALDR</sequence>